<dbReference type="PANTHER" id="PTHR46086">
    <property type="entry name" value="ALPHA/BETA-HYDROLASES SUPERFAMILY PROTEIN"/>
    <property type="match status" value="1"/>
</dbReference>
<dbReference type="SUPFAM" id="SSF53474">
    <property type="entry name" value="alpha/beta-Hydrolases"/>
    <property type="match status" value="1"/>
</dbReference>
<evidence type="ECO:0000259" key="2">
    <source>
        <dbReference type="Pfam" id="PF01764"/>
    </source>
</evidence>
<sequence length="562" mass="63685">MWKTSLYVVAIAVIAGVAYGCSSFYVFLFGVILFHLSIAVISVSAKFGFRLTKRLIVAGLWVLHYLLLPVSIILSNIPGLRTVVNFFFVFTVAFWFRVLLLFDRGLRKILSSTDRSLRHPSGTNVSIVNSPLPDFQPCGDFDDFHVLPTVPLHYSENAAISCGNIARLVYEDVPLIRYELKKGGFEDDTLRLIHYHNTVGFCARKGNRIIVVFRGTDPLNLMHIFTDLRLGQVSLSELDDRDEKGQVGDAPERAAGDVPDSMGRVHYGFVRALRLSEKPAELRRSLQRRDSEQREKRKSRSIAAEKISIELSNHTLGDTFKSALVAFAQVFKFFWSGIWMHSVDPVDTKFSGRSERHVTAYEQAAQAIEAIWVPNGQVIVCGHSLGGALAQVFFTQCVHERKPWIENTYVYTYGAPRVGNSDYVRYMSDYASKMFRIVNNNDIIPRIPGISEDFLWFLPTWSITAMGSSGGKYETYADNPGHLIYIDGADGTVLVDPREGIPDIQVMALNGILDTHTIWRMRYESTVRVIFRLLLPFCMNDHLPSDYVQMIKLHKKLNNRLR</sequence>
<dbReference type="PANTHER" id="PTHR46086:SF3">
    <property type="entry name" value="TRIACYLGLYCEROL LIPASE OBL1"/>
    <property type="match status" value="1"/>
</dbReference>
<reference evidence="3 4" key="1">
    <citation type="journal article" date="2018" name="Genome Biol. Evol.">
        <title>Multiple Roots of Fruiting Body Formation in Amoebozoa.</title>
        <authorList>
            <person name="Hillmann F."/>
            <person name="Forbes G."/>
            <person name="Novohradska S."/>
            <person name="Ferling I."/>
            <person name="Riege K."/>
            <person name="Groth M."/>
            <person name="Westermann M."/>
            <person name="Marz M."/>
            <person name="Spaller T."/>
            <person name="Winckler T."/>
            <person name="Schaap P."/>
            <person name="Glockner G."/>
        </authorList>
    </citation>
    <scope>NUCLEOTIDE SEQUENCE [LARGE SCALE GENOMIC DNA]</scope>
    <source>
        <strain evidence="3 4">Jena</strain>
    </source>
</reference>
<keyword evidence="1" id="KW-0812">Transmembrane</keyword>
<evidence type="ECO:0000313" key="4">
    <source>
        <dbReference type="Proteomes" id="UP000241769"/>
    </source>
</evidence>
<evidence type="ECO:0000256" key="1">
    <source>
        <dbReference type="SAM" id="Phobius"/>
    </source>
</evidence>
<dbReference type="GO" id="GO:0006629">
    <property type="term" value="P:lipid metabolic process"/>
    <property type="evidence" value="ECO:0007669"/>
    <property type="project" value="InterPro"/>
</dbReference>
<gene>
    <name evidence="3" type="ORF">PROFUN_15882</name>
</gene>
<dbReference type="Proteomes" id="UP000241769">
    <property type="component" value="Unassembled WGS sequence"/>
</dbReference>
<proteinExistence type="predicted"/>
<feature type="transmembrane region" description="Helical" evidence="1">
    <location>
        <begin position="6"/>
        <end position="34"/>
    </location>
</feature>
<evidence type="ECO:0000313" key="3">
    <source>
        <dbReference type="EMBL" id="PRP75261.1"/>
    </source>
</evidence>
<dbReference type="Pfam" id="PF01764">
    <property type="entry name" value="Lipase_3"/>
    <property type="match status" value="1"/>
</dbReference>
<dbReference type="CDD" id="cd00519">
    <property type="entry name" value="Lipase_3"/>
    <property type="match status" value="1"/>
</dbReference>
<keyword evidence="1" id="KW-1133">Transmembrane helix</keyword>
<dbReference type="Gene3D" id="3.40.50.1820">
    <property type="entry name" value="alpha/beta hydrolase"/>
    <property type="match status" value="1"/>
</dbReference>
<name>A0A2P6MU62_9EUKA</name>
<dbReference type="InterPro" id="IPR029058">
    <property type="entry name" value="AB_hydrolase_fold"/>
</dbReference>
<comment type="caution">
    <text evidence="3">The sequence shown here is derived from an EMBL/GenBank/DDBJ whole genome shotgun (WGS) entry which is preliminary data.</text>
</comment>
<keyword evidence="4" id="KW-1185">Reference proteome</keyword>
<dbReference type="InterPro" id="IPR002921">
    <property type="entry name" value="Fungal_lipase-type"/>
</dbReference>
<feature type="transmembrane region" description="Helical" evidence="1">
    <location>
        <begin position="83"/>
        <end position="102"/>
    </location>
</feature>
<protein>
    <recommendedName>
        <fullName evidence="2">Fungal lipase-type domain-containing protein</fullName>
    </recommendedName>
</protein>
<dbReference type="PROSITE" id="PS51257">
    <property type="entry name" value="PROKAR_LIPOPROTEIN"/>
    <property type="match status" value="1"/>
</dbReference>
<dbReference type="GO" id="GO:0004806">
    <property type="term" value="F:triacylglycerol lipase activity"/>
    <property type="evidence" value="ECO:0007669"/>
    <property type="project" value="InterPro"/>
</dbReference>
<dbReference type="InterPro" id="IPR044819">
    <property type="entry name" value="OBL-like"/>
</dbReference>
<keyword evidence="1" id="KW-0472">Membrane</keyword>
<dbReference type="EMBL" id="MDYQ01000401">
    <property type="protein sequence ID" value="PRP75261.1"/>
    <property type="molecule type" value="Genomic_DNA"/>
</dbReference>
<feature type="domain" description="Fungal lipase-type" evidence="2">
    <location>
        <begin position="211"/>
        <end position="450"/>
    </location>
</feature>
<feature type="transmembrane region" description="Helical" evidence="1">
    <location>
        <begin position="55"/>
        <end position="77"/>
    </location>
</feature>
<dbReference type="AlphaFoldDB" id="A0A2P6MU62"/>
<accession>A0A2P6MU62</accession>
<dbReference type="OrthoDB" id="345705at2759"/>
<dbReference type="InParanoid" id="A0A2P6MU62"/>
<organism evidence="3 4">
    <name type="scientific">Planoprotostelium fungivorum</name>
    <dbReference type="NCBI Taxonomy" id="1890364"/>
    <lineage>
        <taxon>Eukaryota</taxon>
        <taxon>Amoebozoa</taxon>
        <taxon>Evosea</taxon>
        <taxon>Variosea</taxon>
        <taxon>Cavosteliida</taxon>
        <taxon>Cavosteliaceae</taxon>
        <taxon>Planoprotostelium</taxon>
    </lineage>
</organism>